<organism evidence="2 3">
    <name type="scientific">Stanieria cyanosphaera (strain ATCC 29371 / PCC 7437)</name>
    <dbReference type="NCBI Taxonomy" id="111780"/>
    <lineage>
        <taxon>Bacteria</taxon>
        <taxon>Bacillati</taxon>
        <taxon>Cyanobacteriota</taxon>
        <taxon>Cyanophyceae</taxon>
        <taxon>Pleurocapsales</taxon>
        <taxon>Dermocarpellaceae</taxon>
        <taxon>Stanieria</taxon>
    </lineage>
</organism>
<dbReference type="STRING" id="111780.Sta7437_3563"/>
<dbReference type="HOGENOM" id="CLU_097574_0_0_3"/>
<dbReference type="Gene3D" id="3.40.50.1580">
    <property type="entry name" value="Nucleoside phosphorylase domain"/>
    <property type="match status" value="1"/>
</dbReference>
<dbReference type="InterPro" id="IPR035994">
    <property type="entry name" value="Nucleoside_phosphorylase_sf"/>
</dbReference>
<evidence type="ECO:0000259" key="1">
    <source>
        <dbReference type="Pfam" id="PF01048"/>
    </source>
</evidence>
<reference evidence="3" key="1">
    <citation type="journal article" date="2013" name="Proc. Natl. Acad. Sci. U.S.A.">
        <title>Improving the coverage of the cyanobacterial phylum using diversity-driven genome sequencing.</title>
        <authorList>
            <person name="Shih P.M."/>
            <person name="Wu D."/>
            <person name="Latifi A."/>
            <person name="Axen S.D."/>
            <person name="Fewer D.P."/>
            <person name="Talla E."/>
            <person name="Calteau A."/>
            <person name="Cai F."/>
            <person name="Tandeau de Marsac N."/>
            <person name="Rippka R."/>
            <person name="Herdman M."/>
            <person name="Sivonen K."/>
            <person name="Coursin T."/>
            <person name="Laurent T."/>
            <person name="Goodwin L."/>
            <person name="Nolan M."/>
            <person name="Davenport K.W."/>
            <person name="Han C.S."/>
            <person name="Rubin E.M."/>
            <person name="Eisen J.A."/>
            <person name="Woyke T."/>
            <person name="Gugger M."/>
            <person name="Kerfeld C.A."/>
        </authorList>
    </citation>
    <scope>NUCLEOTIDE SEQUENCE [LARGE SCALE GENOMIC DNA]</scope>
    <source>
        <strain evidence="3">ATCC 29371 / PCC 7437</strain>
    </source>
</reference>
<dbReference type="Pfam" id="PF01048">
    <property type="entry name" value="PNP_UDP_1"/>
    <property type="match status" value="1"/>
</dbReference>
<dbReference type="Proteomes" id="UP000010473">
    <property type="component" value="Chromosome"/>
</dbReference>
<protein>
    <submittedName>
        <fullName evidence="2">Purine or other phosphorylase family 1</fullName>
    </submittedName>
</protein>
<dbReference type="eggNOG" id="COG0775">
    <property type="taxonomic scope" value="Bacteria"/>
</dbReference>
<dbReference type="KEGG" id="scs:Sta7437_3563"/>
<evidence type="ECO:0000313" key="3">
    <source>
        <dbReference type="Proteomes" id="UP000010473"/>
    </source>
</evidence>
<dbReference type="OrthoDB" id="529685at2"/>
<dbReference type="EMBL" id="CP003653">
    <property type="protein sequence ID" value="AFZ37061.1"/>
    <property type="molecule type" value="Genomic_DNA"/>
</dbReference>
<dbReference type="AlphaFoldDB" id="K9XY85"/>
<gene>
    <name evidence="2" type="ordered locus">Sta7437_3563</name>
</gene>
<sequence>MNLPVDIIFVPHGAEYQAVEQGLKQTNTDIKLLSIPMGGKAVAKYCQQLKNKSWQHSGNRVLILGLCGSLSSDEQIGDVVLYQDCLAASKSSSLEKQIYQTDVPLTNLITCQLTTKFSLVRGVSCDRIITKVEEKLSLAQVYQADVVDMEGVAILQALPDCSVAILRVVSDDCRYNLPDLNYAFDRDRGQLKTIPLAVTLISQPQAAVRLIKGATKGLKVLQQITTQLFSSK</sequence>
<dbReference type="GO" id="GO:0003824">
    <property type="term" value="F:catalytic activity"/>
    <property type="evidence" value="ECO:0007669"/>
    <property type="project" value="InterPro"/>
</dbReference>
<dbReference type="RefSeq" id="WP_015194723.1">
    <property type="nucleotide sequence ID" value="NC_019748.1"/>
</dbReference>
<name>K9XY85_STAC7</name>
<evidence type="ECO:0000313" key="2">
    <source>
        <dbReference type="EMBL" id="AFZ37061.1"/>
    </source>
</evidence>
<accession>K9XY85</accession>
<proteinExistence type="predicted"/>
<dbReference type="InterPro" id="IPR000845">
    <property type="entry name" value="Nucleoside_phosphorylase_d"/>
</dbReference>
<dbReference type="GO" id="GO:0009116">
    <property type="term" value="P:nucleoside metabolic process"/>
    <property type="evidence" value="ECO:0007669"/>
    <property type="project" value="InterPro"/>
</dbReference>
<dbReference type="SUPFAM" id="SSF53167">
    <property type="entry name" value="Purine and uridine phosphorylases"/>
    <property type="match status" value="1"/>
</dbReference>
<keyword evidence="3" id="KW-1185">Reference proteome</keyword>
<feature type="domain" description="Nucleoside phosphorylase" evidence="1">
    <location>
        <begin position="56"/>
        <end position="172"/>
    </location>
</feature>